<dbReference type="AlphaFoldDB" id="A0A1K0GJT0"/>
<dbReference type="GO" id="GO:0003677">
    <property type="term" value="F:DNA binding"/>
    <property type="evidence" value="ECO:0007669"/>
    <property type="project" value="InterPro"/>
</dbReference>
<proteinExistence type="predicted"/>
<dbReference type="InterPro" id="IPR002559">
    <property type="entry name" value="Transposase_11"/>
</dbReference>
<evidence type="ECO:0000313" key="3">
    <source>
        <dbReference type="Proteomes" id="UP000182486"/>
    </source>
</evidence>
<dbReference type="GO" id="GO:0006313">
    <property type="term" value="P:DNA transposition"/>
    <property type="evidence" value="ECO:0007669"/>
    <property type="project" value="InterPro"/>
</dbReference>
<dbReference type="GO" id="GO:0004803">
    <property type="term" value="F:transposase activity"/>
    <property type="evidence" value="ECO:0007669"/>
    <property type="project" value="InterPro"/>
</dbReference>
<evidence type="ECO:0000313" key="2">
    <source>
        <dbReference type="EMBL" id="OJF12526.1"/>
    </source>
</evidence>
<dbReference type="PANTHER" id="PTHR30007:SF0">
    <property type="entry name" value="TRANSPOSASE"/>
    <property type="match status" value="1"/>
</dbReference>
<dbReference type="Proteomes" id="UP000182486">
    <property type="component" value="Unassembled WGS sequence"/>
</dbReference>
<dbReference type="EMBL" id="MEIA01000215">
    <property type="protein sequence ID" value="OJF12526.1"/>
    <property type="molecule type" value="Genomic_DNA"/>
</dbReference>
<keyword evidence="3" id="KW-1185">Reference proteome</keyword>
<feature type="domain" description="Transposase IS4-like" evidence="1">
    <location>
        <begin position="2"/>
        <end position="124"/>
    </location>
</feature>
<name>A0A1K0GJT0_9ACTN</name>
<protein>
    <recommendedName>
        <fullName evidence="1">Transposase IS4-like domain-containing protein</fullName>
    </recommendedName>
</protein>
<accession>A0A1K0GJT0</accession>
<organism evidence="2 3">
    <name type="scientific">Couchioplanes caeruleus subsp. caeruleus</name>
    <dbReference type="NCBI Taxonomy" id="56427"/>
    <lineage>
        <taxon>Bacteria</taxon>
        <taxon>Bacillati</taxon>
        <taxon>Actinomycetota</taxon>
        <taxon>Actinomycetes</taxon>
        <taxon>Micromonosporales</taxon>
        <taxon>Micromonosporaceae</taxon>
        <taxon>Couchioplanes</taxon>
    </lineage>
</organism>
<comment type="caution">
    <text evidence="2">The sequence shown here is derived from an EMBL/GenBank/DDBJ whole genome shotgun (WGS) entry which is preliminary data.</text>
</comment>
<gene>
    <name evidence="2" type="ORF">BG844_20150</name>
</gene>
<reference evidence="2 3" key="1">
    <citation type="submission" date="2016-09" db="EMBL/GenBank/DDBJ databases">
        <title>Couchioplanes caeruleus draft genome sequence.</title>
        <authorList>
            <person name="Sheehan J."/>
            <person name="Caffrey P."/>
        </authorList>
    </citation>
    <scope>NUCLEOTIDE SEQUENCE [LARGE SCALE GENOMIC DNA]</scope>
    <source>
        <strain evidence="2 3">DSM 43634</strain>
    </source>
</reference>
<dbReference type="Pfam" id="PF01609">
    <property type="entry name" value="DDE_Tnp_1"/>
    <property type="match status" value="1"/>
</dbReference>
<dbReference type="PANTHER" id="PTHR30007">
    <property type="entry name" value="PHP DOMAIN PROTEIN"/>
    <property type="match status" value="1"/>
</dbReference>
<evidence type="ECO:0000259" key="1">
    <source>
        <dbReference type="Pfam" id="PF01609"/>
    </source>
</evidence>
<sequence length="146" mass="16161">MIDSQSVRGAETVARTSRGYDAGKKVNGRKRHVAVDTCGLLLAVLVTAAHTPDRDGAKPLLWVLHACSPSVRHVWADSDYAGKVVDWATASQAQRQSLRRWSSTPSSSGWVRRPDAERQHWALEPFVVVGRCEALQDFSQDLQRPT</sequence>